<gene>
    <name evidence="2" type="ORF">KVG22_20140</name>
</gene>
<accession>A0ABS7RET4</accession>
<name>A0ABS7RET4_9HYPH</name>
<proteinExistence type="predicted"/>
<keyword evidence="1" id="KW-0812">Transmembrane</keyword>
<protein>
    <recommendedName>
        <fullName evidence="4">DUF2933 domain-containing protein</fullName>
    </recommendedName>
</protein>
<keyword evidence="1" id="KW-1133">Transmembrane helix</keyword>
<organism evidence="2 3">
    <name type="scientific">Nitratireductor rhodophyticola</name>
    <dbReference type="NCBI Taxonomy" id="2854036"/>
    <lineage>
        <taxon>Bacteria</taxon>
        <taxon>Pseudomonadati</taxon>
        <taxon>Pseudomonadota</taxon>
        <taxon>Alphaproteobacteria</taxon>
        <taxon>Hyphomicrobiales</taxon>
        <taxon>Phyllobacteriaceae</taxon>
        <taxon>Nitratireductor</taxon>
    </lineage>
</organism>
<reference evidence="2 3" key="1">
    <citation type="submission" date="2021-06" db="EMBL/GenBank/DDBJ databases">
        <title>Nitratireductor porphyridii sp. nov., isolated from a small marine red alga, Porphyridium purpureum in South Korea.</title>
        <authorList>
            <person name="Kim K.H."/>
            <person name="Kristyanto S."/>
            <person name="Jeon C.O."/>
        </authorList>
    </citation>
    <scope>NUCLEOTIDE SEQUENCE [LARGE SCALE GENOMIC DNA]</scope>
    <source>
        <strain evidence="2 3">R6</strain>
    </source>
</reference>
<dbReference type="RefSeq" id="WP_009452581.1">
    <property type="nucleotide sequence ID" value="NZ_CBDDPV010000002.1"/>
</dbReference>
<evidence type="ECO:0000313" key="2">
    <source>
        <dbReference type="EMBL" id="MBY8918922.1"/>
    </source>
</evidence>
<keyword evidence="3" id="KW-1185">Reference proteome</keyword>
<sequence length="103" mass="10883">MAQDPQKLSPYALSSGVPRIRAHDVTGVPEPRKFGTWIMIACCIPMVGGAGLLLWGMGAGAGLAERLGALAPIGFCLGAHLVMHKIMGRTCHGHQTHKGQDQK</sequence>
<dbReference type="EMBL" id="JAHSQO010000008">
    <property type="protein sequence ID" value="MBY8918922.1"/>
    <property type="molecule type" value="Genomic_DNA"/>
</dbReference>
<feature type="transmembrane region" description="Helical" evidence="1">
    <location>
        <begin position="34"/>
        <end position="55"/>
    </location>
</feature>
<evidence type="ECO:0008006" key="4">
    <source>
        <dbReference type="Google" id="ProtNLM"/>
    </source>
</evidence>
<evidence type="ECO:0000313" key="3">
    <source>
        <dbReference type="Proteomes" id="UP000777661"/>
    </source>
</evidence>
<comment type="caution">
    <text evidence="2">The sequence shown here is derived from an EMBL/GenBank/DDBJ whole genome shotgun (WGS) entry which is preliminary data.</text>
</comment>
<dbReference type="Proteomes" id="UP000777661">
    <property type="component" value="Unassembled WGS sequence"/>
</dbReference>
<keyword evidence="1" id="KW-0472">Membrane</keyword>
<evidence type="ECO:0000256" key="1">
    <source>
        <dbReference type="SAM" id="Phobius"/>
    </source>
</evidence>